<accession>A0A2M7SF99</accession>
<evidence type="ECO:0000313" key="2">
    <source>
        <dbReference type="Proteomes" id="UP000229307"/>
    </source>
</evidence>
<evidence type="ECO:0000313" key="1">
    <source>
        <dbReference type="EMBL" id="PIZ18186.1"/>
    </source>
</evidence>
<feature type="non-terminal residue" evidence="1">
    <location>
        <position position="274"/>
    </location>
</feature>
<reference evidence="2" key="1">
    <citation type="submission" date="2017-09" db="EMBL/GenBank/DDBJ databases">
        <title>Depth-based differentiation of microbial function through sediment-hosted aquifers and enrichment of novel symbionts in the deep terrestrial subsurface.</title>
        <authorList>
            <person name="Probst A.J."/>
            <person name="Ladd B."/>
            <person name="Jarett J.K."/>
            <person name="Geller-Mcgrath D.E."/>
            <person name="Sieber C.M.K."/>
            <person name="Emerson J.B."/>
            <person name="Anantharaman K."/>
            <person name="Thomas B.C."/>
            <person name="Malmstrom R."/>
            <person name="Stieglmeier M."/>
            <person name="Klingl A."/>
            <person name="Woyke T."/>
            <person name="Ryan C.M."/>
            <person name="Banfield J.F."/>
        </authorList>
    </citation>
    <scope>NUCLEOTIDE SEQUENCE [LARGE SCALE GENOMIC DNA]</scope>
</reference>
<comment type="caution">
    <text evidence="1">The sequence shown here is derived from an EMBL/GenBank/DDBJ whole genome shotgun (WGS) entry which is preliminary data.</text>
</comment>
<sequence>MVIYGVGAATYYDLWSSSANSWVVTGGATPSYTGTRNWLRIAGDPKPDSNYIAYSSLDGKSDWNVTIWNGYSWAAIPAENPSLETNAARCIDVSWEKDSGVCMFVAGDRNSRELTYIGWSEAMGWYDPVSGSTTTPAYPFTTPAGTLSLSRDINWTGLISDPNENKMICYIIDQANDLTTINWSGTNWTGATNHELTVSDRTKECASIALDKHDIIVPAIIDVQGGDDNWRNSSGTAYNIQFQDEGGSYLNRFEIKSTTGTGIGSQVILDWSKV</sequence>
<dbReference type="EMBL" id="PFMR01000028">
    <property type="protein sequence ID" value="PIZ18186.1"/>
    <property type="molecule type" value="Genomic_DNA"/>
</dbReference>
<organism evidence="1 2">
    <name type="scientific">Candidatus Desantisbacteria bacterium CG_4_10_14_0_8_um_filter_48_22</name>
    <dbReference type="NCBI Taxonomy" id="1974543"/>
    <lineage>
        <taxon>Bacteria</taxon>
        <taxon>Candidatus Desantisiibacteriota</taxon>
    </lineage>
</organism>
<gene>
    <name evidence="1" type="ORF">COY52_00750</name>
</gene>
<protein>
    <submittedName>
        <fullName evidence="1">Uncharacterized protein</fullName>
    </submittedName>
</protein>
<dbReference type="Proteomes" id="UP000229307">
    <property type="component" value="Unassembled WGS sequence"/>
</dbReference>
<proteinExistence type="predicted"/>
<dbReference type="AlphaFoldDB" id="A0A2M7SF99"/>
<name>A0A2M7SF99_9BACT</name>